<protein>
    <recommendedName>
        <fullName evidence="22">RxLR effector protein</fullName>
    </recommendedName>
</protein>
<dbReference type="Proteomes" id="UP000486351">
    <property type="component" value="Unassembled WGS sequence"/>
</dbReference>
<dbReference type="EMBL" id="QXFW01000013">
    <property type="protein sequence ID" value="KAE9030555.1"/>
    <property type="molecule type" value="Genomic_DNA"/>
</dbReference>
<evidence type="ECO:0000313" key="11">
    <source>
        <dbReference type="EMBL" id="KAE9361700.1"/>
    </source>
</evidence>
<evidence type="ECO:0000313" key="14">
    <source>
        <dbReference type="Proteomes" id="UP000437068"/>
    </source>
</evidence>
<dbReference type="Proteomes" id="UP000460718">
    <property type="component" value="Unassembled WGS sequence"/>
</dbReference>
<dbReference type="EMBL" id="QXGB01000017">
    <property type="protein sequence ID" value="KAE9237076.1"/>
    <property type="molecule type" value="Genomic_DNA"/>
</dbReference>
<dbReference type="EMBL" id="QXGD01000010">
    <property type="protein sequence ID" value="KAE9258044.1"/>
    <property type="molecule type" value="Genomic_DNA"/>
</dbReference>
<comment type="caution">
    <text evidence="2">The sequence shown here is derived from an EMBL/GenBank/DDBJ whole genome shotgun (WGS) entry which is preliminary data.</text>
</comment>
<evidence type="ECO:0000313" key="20">
    <source>
        <dbReference type="Proteomes" id="UP000486351"/>
    </source>
</evidence>
<sequence>MPSAKLSFTIFFIAFSFKCASFRCHFITTFSSSVSTDRATIIEACSIGLAFIQ</sequence>
<dbReference type="EMBL" id="QXGA01000014">
    <property type="protein sequence ID" value="KAE9155392.1"/>
    <property type="molecule type" value="Genomic_DNA"/>
</dbReference>
<organism evidence="2 12">
    <name type="scientific">Phytophthora fragariae</name>
    <dbReference type="NCBI Taxonomy" id="53985"/>
    <lineage>
        <taxon>Eukaryota</taxon>
        <taxon>Sar</taxon>
        <taxon>Stramenopiles</taxon>
        <taxon>Oomycota</taxon>
        <taxon>Peronosporomycetes</taxon>
        <taxon>Peronosporales</taxon>
        <taxon>Peronosporaceae</taxon>
        <taxon>Phytophthora</taxon>
    </lineage>
</organism>
<evidence type="ECO:0000313" key="21">
    <source>
        <dbReference type="Proteomes" id="UP000488956"/>
    </source>
</evidence>
<dbReference type="EMBL" id="QXFX01000019">
    <property type="protein sequence ID" value="KAE9138734.1"/>
    <property type="molecule type" value="Genomic_DNA"/>
</dbReference>
<gene>
    <name evidence="10" type="ORF">PF001_g836</name>
    <name evidence="9" type="ORF">PF002_g495</name>
    <name evidence="8" type="ORF">PF004_g1642</name>
    <name evidence="7" type="ORF">PF005_g796</name>
    <name evidence="6" type="ORF">PF006_g641</name>
    <name evidence="5" type="ORF">PF007_g839</name>
    <name evidence="11" type="ORF">PF008_g776</name>
    <name evidence="2" type="ORF">PF009_g1061</name>
    <name evidence="4" type="ORF">PF010_g845</name>
    <name evidence="3" type="ORF">PF011_g565</name>
</gene>
<dbReference type="EMBL" id="QXFZ01000018">
    <property type="protein sequence ID" value="KAE9139942.1"/>
    <property type="molecule type" value="Genomic_DNA"/>
</dbReference>
<dbReference type="EMBL" id="QXGC01000042">
    <property type="protein sequence ID" value="KAE9253130.1"/>
    <property type="molecule type" value="Genomic_DNA"/>
</dbReference>
<feature type="signal peptide" evidence="1">
    <location>
        <begin position="1"/>
        <end position="21"/>
    </location>
</feature>
<evidence type="ECO:0000313" key="8">
    <source>
        <dbReference type="EMBL" id="KAE9253130.1"/>
    </source>
</evidence>
<evidence type="ECO:0000313" key="12">
    <source>
        <dbReference type="Proteomes" id="UP000429523"/>
    </source>
</evidence>
<dbReference type="EMBL" id="QXFY01000017">
    <property type="protein sequence ID" value="KAE9361700.1"/>
    <property type="molecule type" value="Genomic_DNA"/>
</dbReference>
<evidence type="ECO:0000313" key="5">
    <source>
        <dbReference type="EMBL" id="KAE9139942.1"/>
    </source>
</evidence>
<evidence type="ECO:0000313" key="9">
    <source>
        <dbReference type="EMBL" id="KAE9258044.1"/>
    </source>
</evidence>
<evidence type="ECO:0000256" key="1">
    <source>
        <dbReference type="SAM" id="SignalP"/>
    </source>
</evidence>
<evidence type="ECO:0000313" key="17">
    <source>
        <dbReference type="Proteomes" id="UP000441208"/>
    </source>
</evidence>
<dbReference type="Proteomes" id="UP000433483">
    <property type="component" value="Unassembled WGS sequence"/>
</dbReference>
<keyword evidence="1" id="KW-0732">Signal</keyword>
<dbReference type="Proteomes" id="UP000488956">
    <property type="component" value="Unassembled WGS sequence"/>
</dbReference>
<evidence type="ECO:0000313" key="7">
    <source>
        <dbReference type="EMBL" id="KAE9237076.1"/>
    </source>
</evidence>
<dbReference type="EMBL" id="QXGE01000018">
    <property type="protein sequence ID" value="KAE9329591.1"/>
    <property type="molecule type" value="Genomic_DNA"/>
</dbReference>
<reference evidence="12 13" key="1">
    <citation type="submission" date="2018-08" db="EMBL/GenBank/DDBJ databases">
        <title>Genomic investigation of the strawberry pathogen Phytophthora fragariae indicates pathogenicity is determined by transcriptional variation in three key races.</title>
        <authorList>
            <person name="Adams T.M."/>
            <person name="Armitage A.D."/>
            <person name="Sobczyk M.K."/>
            <person name="Bates H.J."/>
            <person name="Dunwell J.M."/>
            <person name="Nellist C.F."/>
            <person name="Harrison R.J."/>
        </authorList>
    </citation>
    <scope>NUCLEOTIDE SEQUENCE [LARGE SCALE GENOMIC DNA]</scope>
    <source>
        <strain evidence="10 14">A4</strain>
        <strain evidence="9 15">BC-1</strain>
        <strain evidence="8 19">BC-23</strain>
        <strain evidence="7 13">NOV-27</strain>
        <strain evidence="6 16">NOV-5</strain>
        <strain evidence="5 17">NOV-71</strain>
        <strain evidence="11 20">NOV-77</strain>
        <strain evidence="2 12">NOV-9</strain>
        <strain evidence="4 21">ONT-3</strain>
        <strain evidence="3 18">SCRP245</strain>
    </source>
</reference>
<name>A0A6A3FYH1_9STRA</name>
<evidence type="ECO:0000313" key="18">
    <source>
        <dbReference type="Proteomes" id="UP000460718"/>
    </source>
</evidence>
<evidence type="ECO:0000313" key="15">
    <source>
        <dbReference type="Proteomes" id="UP000440367"/>
    </source>
</evidence>
<dbReference type="Proteomes" id="UP000440367">
    <property type="component" value="Unassembled WGS sequence"/>
</dbReference>
<keyword evidence="13" id="KW-1185">Reference proteome</keyword>
<evidence type="ECO:0000313" key="3">
    <source>
        <dbReference type="EMBL" id="KAE9030555.1"/>
    </source>
</evidence>
<evidence type="ECO:0000313" key="16">
    <source>
        <dbReference type="Proteomes" id="UP000440732"/>
    </source>
</evidence>
<dbReference type="EMBL" id="QXGF01000023">
    <property type="protein sequence ID" value="KAE8949407.1"/>
    <property type="molecule type" value="Genomic_DNA"/>
</dbReference>
<dbReference type="Proteomes" id="UP000437068">
    <property type="component" value="Unassembled WGS sequence"/>
</dbReference>
<evidence type="ECO:0000313" key="4">
    <source>
        <dbReference type="EMBL" id="KAE9138734.1"/>
    </source>
</evidence>
<evidence type="ECO:0000313" key="10">
    <source>
        <dbReference type="EMBL" id="KAE9329591.1"/>
    </source>
</evidence>
<evidence type="ECO:0008006" key="22">
    <source>
        <dbReference type="Google" id="ProtNLM"/>
    </source>
</evidence>
<dbReference type="Proteomes" id="UP000429523">
    <property type="component" value="Unassembled WGS sequence"/>
</dbReference>
<evidence type="ECO:0000313" key="13">
    <source>
        <dbReference type="Proteomes" id="UP000433483"/>
    </source>
</evidence>
<dbReference type="AlphaFoldDB" id="A0A6A3FYH1"/>
<dbReference type="Proteomes" id="UP000476176">
    <property type="component" value="Unassembled WGS sequence"/>
</dbReference>
<evidence type="ECO:0000313" key="19">
    <source>
        <dbReference type="Proteomes" id="UP000476176"/>
    </source>
</evidence>
<proteinExistence type="predicted"/>
<accession>A0A6A3FYH1</accession>
<evidence type="ECO:0000313" key="2">
    <source>
        <dbReference type="EMBL" id="KAE8949407.1"/>
    </source>
</evidence>
<dbReference type="Proteomes" id="UP000440732">
    <property type="component" value="Unassembled WGS sequence"/>
</dbReference>
<evidence type="ECO:0000313" key="6">
    <source>
        <dbReference type="EMBL" id="KAE9155392.1"/>
    </source>
</evidence>
<feature type="chain" id="PRO_5036379495" description="RxLR effector protein" evidence="1">
    <location>
        <begin position="22"/>
        <end position="53"/>
    </location>
</feature>
<dbReference type="Proteomes" id="UP000441208">
    <property type="component" value="Unassembled WGS sequence"/>
</dbReference>